<dbReference type="AlphaFoldDB" id="A0AAX3W008"/>
<sequence>MRPERALLRLVRIVMRRVGREQAKKQKQKSNEDIQDQNNEQK</sequence>
<dbReference type="GeneID" id="99676382"/>
<reference evidence="2" key="1">
    <citation type="journal article" date="2023" name="Antibiotics">
        <title>Prevalence and Molecular Characterization of Methicillin-Resistant Staphylococci (MRS) and Mammaliicocci (MRM) in Dromedary Camels from Algeria: First Detection of SCCmec-mecC Hybrid in Methicillin-Resistant Mammaliicoccus lentus.</title>
        <authorList>
            <person name="Belhout C."/>
            <person name="Boyen F."/>
            <person name="Vereecke N."/>
            <person name="Theuns S."/>
            <person name="Taibi N."/>
            <person name="Stegger M."/>
            <person name="de la Fe-Rodriguez P.Y."/>
            <person name="Bouayad L."/>
            <person name="Elgroud R."/>
            <person name="Butaye P."/>
        </authorList>
    </citation>
    <scope>NUCLEOTIDE SEQUENCE</scope>
    <source>
        <strain evidence="2">7048</strain>
    </source>
</reference>
<evidence type="ECO:0000313" key="3">
    <source>
        <dbReference type="Proteomes" id="UP001223261"/>
    </source>
</evidence>
<protein>
    <submittedName>
        <fullName evidence="2">Uncharacterized protein</fullName>
    </submittedName>
</protein>
<dbReference type="RefSeq" id="WP_017000637.1">
    <property type="nucleotide sequence ID" value="NZ_CABIVY010000011.1"/>
</dbReference>
<dbReference type="Proteomes" id="UP001223261">
    <property type="component" value="Chromosome"/>
</dbReference>
<name>A0AAX3W008_MAMLE</name>
<evidence type="ECO:0000313" key="2">
    <source>
        <dbReference type="EMBL" id="WHI58872.1"/>
    </source>
</evidence>
<evidence type="ECO:0000256" key="1">
    <source>
        <dbReference type="SAM" id="MobiDB-lite"/>
    </source>
</evidence>
<accession>A0AAX3W008</accession>
<proteinExistence type="predicted"/>
<feature type="region of interest" description="Disordered" evidence="1">
    <location>
        <begin position="18"/>
        <end position="42"/>
    </location>
</feature>
<gene>
    <name evidence="2" type="ORF">PYH69_08900</name>
</gene>
<organism evidence="2 3">
    <name type="scientific">Mammaliicoccus lentus</name>
    <name type="common">Staphylococcus lentus</name>
    <dbReference type="NCBI Taxonomy" id="42858"/>
    <lineage>
        <taxon>Bacteria</taxon>
        <taxon>Bacillati</taxon>
        <taxon>Bacillota</taxon>
        <taxon>Bacilli</taxon>
        <taxon>Bacillales</taxon>
        <taxon>Staphylococcaceae</taxon>
        <taxon>Mammaliicoccus</taxon>
    </lineage>
</organism>
<feature type="compositionally biased region" description="Basic and acidic residues" evidence="1">
    <location>
        <begin position="18"/>
        <end position="32"/>
    </location>
</feature>
<dbReference type="EMBL" id="CP118848">
    <property type="protein sequence ID" value="WHI58872.1"/>
    <property type="molecule type" value="Genomic_DNA"/>
</dbReference>